<dbReference type="InterPro" id="IPR016152">
    <property type="entry name" value="PTrfase/Anion_transptr"/>
</dbReference>
<keyword evidence="3" id="KW-1185">Reference proteome</keyword>
<protein>
    <submittedName>
        <fullName evidence="2">PTS transporter subunit EIIA</fullName>
    </submittedName>
</protein>
<evidence type="ECO:0000313" key="3">
    <source>
        <dbReference type="Proteomes" id="UP000468943"/>
    </source>
</evidence>
<evidence type="ECO:0000259" key="1">
    <source>
        <dbReference type="PROSITE" id="PS51094"/>
    </source>
</evidence>
<dbReference type="PANTHER" id="PTHR47738:SF1">
    <property type="entry name" value="NITROGEN REGULATORY PROTEIN"/>
    <property type="match status" value="1"/>
</dbReference>
<dbReference type="GO" id="GO:0030295">
    <property type="term" value="F:protein kinase activator activity"/>
    <property type="evidence" value="ECO:0007669"/>
    <property type="project" value="TreeGrafter"/>
</dbReference>
<dbReference type="InterPro" id="IPR051541">
    <property type="entry name" value="PTS_SugarTrans_NitroReg"/>
</dbReference>
<proteinExistence type="predicted"/>
<dbReference type="AlphaFoldDB" id="A0A6I4SJ82"/>
<dbReference type="PROSITE" id="PS00372">
    <property type="entry name" value="PTS_EIIA_TYPE_2_HIS"/>
    <property type="match status" value="1"/>
</dbReference>
<comment type="caution">
    <text evidence="2">The sequence shown here is derived from an EMBL/GenBank/DDBJ whole genome shotgun (WGS) entry which is preliminary data.</text>
</comment>
<dbReference type="OrthoDB" id="95460at2"/>
<dbReference type="Proteomes" id="UP000468943">
    <property type="component" value="Unassembled WGS sequence"/>
</dbReference>
<dbReference type="EMBL" id="WTYS01000001">
    <property type="protein sequence ID" value="MXO55715.1"/>
    <property type="molecule type" value="Genomic_DNA"/>
</dbReference>
<dbReference type="Gene3D" id="3.40.930.10">
    <property type="entry name" value="Mannitol-specific EII, Chain A"/>
    <property type="match status" value="1"/>
</dbReference>
<name>A0A6I4SJ82_9SPHN</name>
<organism evidence="2 3">
    <name type="scientific">Pontixanthobacter gangjinensis</name>
    <dbReference type="NCBI Taxonomy" id="1028742"/>
    <lineage>
        <taxon>Bacteria</taxon>
        <taxon>Pseudomonadati</taxon>
        <taxon>Pseudomonadota</taxon>
        <taxon>Alphaproteobacteria</taxon>
        <taxon>Sphingomonadales</taxon>
        <taxon>Erythrobacteraceae</taxon>
        <taxon>Pontixanthobacter</taxon>
    </lineage>
</organism>
<dbReference type="RefSeq" id="WP_160597005.1">
    <property type="nucleotide sequence ID" value="NZ_WTYS01000001.1"/>
</dbReference>
<dbReference type="InterPro" id="IPR002178">
    <property type="entry name" value="PTS_EIIA_type-2_dom"/>
</dbReference>
<reference evidence="2 3" key="1">
    <citation type="submission" date="2019-12" db="EMBL/GenBank/DDBJ databases">
        <title>Genomic-based taxomic classification of the family Erythrobacteraceae.</title>
        <authorList>
            <person name="Xu L."/>
        </authorList>
    </citation>
    <scope>NUCLEOTIDE SEQUENCE [LARGE SCALE GENOMIC DNA]</scope>
    <source>
        <strain evidence="2 3">JCM 17802</strain>
    </source>
</reference>
<dbReference type="Pfam" id="PF00359">
    <property type="entry name" value="PTS_EIIA_2"/>
    <property type="match status" value="1"/>
</dbReference>
<evidence type="ECO:0000313" key="2">
    <source>
        <dbReference type="EMBL" id="MXO55715.1"/>
    </source>
</evidence>
<accession>A0A6I4SJ82</accession>
<dbReference type="PANTHER" id="PTHR47738">
    <property type="entry name" value="PTS SYSTEM FRUCTOSE-LIKE EIIA COMPONENT-RELATED"/>
    <property type="match status" value="1"/>
</dbReference>
<dbReference type="CDD" id="cd00211">
    <property type="entry name" value="PTS_IIA_fru"/>
    <property type="match status" value="1"/>
</dbReference>
<feature type="domain" description="PTS EIIA type-2" evidence="1">
    <location>
        <begin position="1"/>
        <end position="147"/>
    </location>
</feature>
<dbReference type="SUPFAM" id="SSF55804">
    <property type="entry name" value="Phoshotransferase/anion transport protein"/>
    <property type="match status" value="1"/>
</dbReference>
<dbReference type="PROSITE" id="PS51094">
    <property type="entry name" value="PTS_EIIA_TYPE_2"/>
    <property type="match status" value="1"/>
</dbReference>
<gene>
    <name evidence="2" type="ORF">GRI36_02345</name>
</gene>
<sequence length="153" mass="16240">MDANFRFLPEAVGTTGAGSKQAILEQLAVRFASAYGVNETEVLESLEERESLGSTGFGRGIAIPHARSRSVNRPVVVLLKLDNSVDFGSADKMPVNLVFGLLSPVDAGASHLYALAAISRIARDEQMYEALVDAVDSEAIYALLSDIADKAVA</sequence>